<protein>
    <submittedName>
        <fullName evidence="2">Uma2 family endonuclease</fullName>
    </submittedName>
</protein>
<proteinExistence type="predicted"/>
<keyword evidence="2" id="KW-0255">Endonuclease</keyword>
<feature type="domain" description="Putative restriction endonuclease" evidence="1">
    <location>
        <begin position="19"/>
        <end position="179"/>
    </location>
</feature>
<dbReference type="InterPro" id="IPR012296">
    <property type="entry name" value="Nuclease_put_TT1808"/>
</dbReference>
<keyword evidence="2" id="KW-0540">Nuclease</keyword>
<dbReference type="GO" id="GO:0004519">
    <property type="term" value="F:endonuclease activity"/>
    <property type="evidence" value="ECO:0007669"/>
    <property type="project" value="UniProtKB-KW"/>
</dbReference>
<keyword evidence="3" id="KW-1185">Reference proteome</keyword>
<gene>
    <name evidence="2" type="ORF">DP116_12810</name>
</gene>
<evidence type="ECO:0000313" key="3">
    <source>
        <dbReference type="Proteomes" id="UP000718564"/>
    </source>
</evidence>
<reference evidence="2 3" key="1">
    <citation type="submission" date="2018-06" db="EMBL/GenBank/DDBJ databases">
        <title>Comparative genomics of Brasilonema spp. strains.</title>
        <authorList>
            <person name="Alvarenga D.O."/>
            <person name="Fiore M.F."/>
            <person name="Varani A.M."/>
        </authorList>
    </citation>
    <scope>NUCLEOTIDE SEQUENCE [LARGE SCALE GENOMIC DNA]</scope>
    <source>
        <strain evidence="2 3">SPC951</strain>
    </source>
</reference>
<dbReference type="SUPFAM" id="SSF52980">
    <property type="entry name" value="Restriction endonuclease-like"/>
    <property type="match status" value="1"/>
</dbReference>
<dbReference type="InterPro" id="IPR011335">
    <property type="entry name" value="Restrct_endonuc-II-like"/>
</dbReference>
<evidence type="ECO:0000259" key="1">
    <source>
        <dbReference type="Pfam" id="PF05685"/>
    </source>
</evidence>
<dbReference type="Pfam" id="PF05685">
    <property type="entry name" value="Uma2"/>
    <property type="match status" value="1"/>
</dbReference>
<dbReference type="PANTHER" id="PTHR34107">
    <property type="entry name" value="SLL0198 PROTEIN-RELATED"/>
    <property type="match status" value="1"/>
</dbReference>
<evidence type="ECO:0000313" key="2">
    <source>
        <dbReference type="EMBL" id="NMG20293.1"/>
    </source>
</evidence>
<comment type="caution">
    <text evidence="2">The sequence shown here is derived from an EMBL/GenBank/DDBJ whole genome shotgun (WGS) entry which is preliminary data.</text>
</comment>
<dbReference type="RefSeq" id="WP_169155558.1">
    <property type="nucleotide sequence ID" value="NZ_CAWPJE010000068.1"/>
</dbReference>
<accession>A0ABX1P7C1</accession>
<dbReference type="Proteomes" id="UP000718564">
    <property type="component" value="Unassembled WGS sequence"/>
</dbReference>
<dbReference type="EMBL" id="QMEB01000086">
    <property type="protein sequence ID" value="NMG20293.1"/>
    <property type="molecule type" value="Genomic_DNA"/>
</dbReference>
<name>A0ABX1P7C1_9CYAN</name>
<organism evidence="2 3">
    <name type="scientific">Brasilonema bromeliae SPC951</name>
    <dbReference type="NCBI Taxonomy" id="385972"/>
    <lineage>
        <taxon>Bacteria</taxon>
        <taxon>Bacillati</taxon>
        <taxon>Cyanobacteriota</taxon>
        <taxon>Cyanophyceae</taxon>
        <taxon>Nostocales</taxon>
        <taxon>Scytonemataceae</taxon>
        <taxon>Brasilonema</taxon>
        <taxon>Bromeliae group (in: Brasilonema)</taxon>
    </lineage>
</organism>
<sequence>MLTSTVVSNVSSTKDFSLEEWMQNPPDHTEWVNGELVEKKGVTLKHSRIQANLAYYWRNYKDSSGQGGQVYTEVPCRTNKQGRVPDVAYLTPELFNQFGEPAVLPQSFPLIAEIVSPTDLAEEVIAKSQEYLQSGGEEVWLVFPENRWIIVTTKNQRFVFTSGEIVSTQIVLKGFSVAVDELLA</sequence>
<dbReference type="InterPro" id="IPR008538">
    <property type="entry name" value="Uma2"/>
</dbReference>
<dbReference type="Gene3D" id="3.90.1570.10">
    <property type="entry name" value="tt1808, chain A"/>
    <property type="match status" value="1"/>
</dbReference>
<keyword evidence="2" id="KW-0378">Hydrolase</keyword>
<dbReference type="PANTHER" id="PTHR34107:SF1">
    <property type="entry name" value="SLL0198 PROTEIN"/>
    <property type="match status" value="1"/>
</dbReference>
<dbReference type="CDD" id="cd06260">
    <property type="entry name" value="DUF820-like"/>
    <property type="match status" value="1"/>
</dbReference>